<feature type="domain" description="Longin" evidence="10">
    <location>
        <begin position="6"/>
        <end position="113"/>
    </location>
</feature>
<keyword evidence="12" id="KW-1185">Reference proteome</keyword>
<evidence type="ECO:0000256" key="7">
    <source>
        <dbReference type="ARBA" id="ARBA00024173"/>
    </source>
</evidence>
<sequence>MVLQVVVYRVADGLPLTGSTDIDRRPEVKYCQKYLKLLSRRLQTLPDRCVLNLEGFNVYFISSHLLSFLALCDSAYPTILAFCFLEEIQREFLITYDTPKVNNVKRPYGLIEFVIPSRRLMPVNWIGMISIFLNIFCMALNFTRGMTIISHGHSDEYDSGAYRFGTAFLVAGFTCTYQVYLIFYFSSWRRFMTLLSLLLLCWCCYYLQQFRDSVQIGFHMSVASFTSIVILCRKPTEKLPGYTV</sequence>
<comment type="function">
    <text evidence="7">SNARE involved in targeting and fusion of ER-derived transport vesicles with the Golgi complex as well as Golgi-derived retrograde transport vesicles with the ER.</text>
</comment>
<keyword evidence="9" id="KW-0812">Transmembrane</keyword>
<proteinExistence type="inferred from homology"/>
<evidence type="ECO:0000256" key="1">
    <source>
        <dbReference type="ARBA" id="ARBA00004163"/>
    </source>
</evidence>
<dbReference type="CDD" id="cd14824">
    <property type="entry name" value="Longin"/>
    <property type="match status" value="1"/>
</dbReference>
<dbReference type="GO" id="GO:0005484">
    <property type="term" value="F:SNAP receptor activity"/>
    <property type="evidence" value="ECO:0007669"/>
    <property type="project" value="InterPro"/>
</dbReference>
<dbReference type="Proteomes" id="UP001208570">
    <property type="component" value="Unassembled WGS sequence"/>
</dbReference>
<evidence type="ECO:0000256" key="5">
    <source>
        <dbReference type="ARBA" id="ARBA00023054"/>
    </source>
</evidence>
<dbReference type="Pfam" id="PF13774">
    <property type="entry name" value="Longin"/>
    <property type="match status" value="1"/>
</dbReference>
<evidence type="ECO:0000313" key="12">
    <source>
        <dbReference type="Proteomes" id="UP001208570"/>
    </source>
</evidence>
<feature type="transmembrane region" description="Helical" evidence="9">
    <location>
        <begin position="162"/>
        <end position="184"/>
    </location>
</feature>
<dbReference type="InterPro" id="IPR044565">
    <property type="entry name" value="Sec22"/>
</dbReference>
<dbReference type="InterPro" id="IPR059071">
    <property type="entry name" value="SEC22a-c_C"/>
</dbReference>
<dbReference type="GO" id="GO:0015031">
    <property type="term" value="P:protein transport"/>
    <property type="evidence" value="ECO:0007669"/>
    <property type="project" value="UniProtKB-KW"/>
</dbReference>
<dbReference type="EMBL" id="JAODUP010000431">
    <property type="protein sequence ID" value="KAK2149918.1"/>
    <property type="molecule type" value="Genomic_DNA"/>
</dbReference>
<dbReference type="Pfam" id="PF25970">
    <property type="entry name" value="SEC22a_C"/>
    <property type="match status" value="1"/>
</dbReference>
<comment type="similarity">
    <text evidence="3">Belongs to the synaptobrevin family.</text>
</comment>
<dbReference type="GO" id="GO:0005789">
    <property type="term" value="C:endoplasmic reticulum membrane"/>
    <property type="evidence" value="ECO:0007669"/>
    <property type="project" value="UniProtKB-SubCell"/>
</dbReference>
<evidence type="ECO:0000256" key="6">
    <source>
        <dbReference type="ARBA" id="ARBA00023136"/>
    </source>
</evidence>
<dbReference type="AlphaFoldDB" id="A0AAD9MZI7"/>
<reference evidence="11" key="1">
    <citation type="journal article" date="2023" name="Mol. Biol. Evol.">
        <title>Third-Generation Sequencing Reveals the Adaptive Role of the Epigenome in Three Deep-Sea Polychaetes.</title>
        <authorList>
            <person name="Perez M."/>
            <person name="Aroh O."/>
            <person name="Sun Y."/>
            <person name="Lan Y."/>
            <person name="Juniper S.K."/>
            <person name="Young C.R."/>
            <person name="Angers B."/>
            <person name="Qian P.Y."/>
        </authorList>
    </citation>
    <scope>NUCLEOTIDE SEQUENCE</scope>
    <source>
        <strain evidence="11">P08H-3</strain>
    </source>
</reference>
<evidence type="ECO:0000256" key="4">
    <source>
        <dbReference type="ARBA" id="ARBA00022927"/>
    </source>
</evidence>
<evidence type="ECO:0000256" key="8">
    <source>
        <dbReference type="ARBA" id="ARBA00024188"/>
    </source>
</evidence>
<keyword evidence="6 9" id="KW-0472">Membrane</keyword>
<evidence type="ECO:0000259" key="10">
    <source>
        <dbReference type="PROSITE" id="PS50859"/>
    </source>
</evidence>
<accession>A0AAD9MZI7</accession>
<dbReference type="GO" id="GO:0006888">
    <property type="term" value="P:endoplasmic reticulum to Golgi vesicle-mediated transport"/>
    <property type="evidence" value="ECO:0007669"/>
    <property type="project" value="InterPro"/>
</dbReference>
<keyword evidence="4" id="KW-0653">Protein transport</keyword>
<feature type="transmembrane region" description="Helical" evidence="9">
    <location>
        <begin position="191"/>
        <end position="208"/>
    </location>
</feature>
<comment type="caution">
    <text evidence="11">The sequence shown here is derived from an EMBL/GenBank/DDBJ whole genome shotgun (WGS) entry which is preliminary data.</text>
</comment>
<dbReference type="GO" id="GO:0005794">
    <property type="term" value="C:Golgi apparatus"/>
    <property type="evidence" value="ECO:0007669"/>
    <property type="project" value="UniProtKB-SubCell"/>
</dbReference>
<dbReference type="SMART" id="SM01270">
    <property type="entry name" value="Longin"/>
    <property type="match status" value="1"/>
</dbReference>
<comment type="subcellular location">
    <subcellularLocation>
        <location evidence="1">Endoplasmic reticulum membrane</location>
        <topology evidence="1">Single-pass type IV membrane protein</topology>
    </subcellularLocation>
    <subcellularLocation>
        <location evidence="8">Golgi apparatus</location>
        <location evidence="8">cis-Golgi network membrane</location>
    </subcellularLocation>
    <subcellularLocation>
        <location evidence="2">Melanosome</location>
    </subcellularLocation>
</comment>
<keyword evidence="4" id="KW-0813">Transport</keyword>
<dbReference type="PANTHER" id="PTHR45837">
    <property type="entry name" value="VESICLE-TRAFFICKING PROTEIN SEC22B"/>
    <property type="match status" value="1"/>
</dbReference>
<dbReference type="InterPro" id="IPR011012">
    <property type="entry name" value="Longin-like_dom_sf"/>
</dbReference>
<dbReference type="InterPro" id="IPR010908">
    <property type="entry name" value="Longin_dom"/>
</dbReference>
<evidence type="ECO:0000256" key="9">
    <source>
        <dbReference type="SAM" id="Phobius"/>
    </source>
</evidence>
<evidence type="ECO:0000313" key="11">
    <source>
        <dbReference type="EMBL" id="KAK2149918.1"/>
    </source>
</evidence>
<name>A0AAD9MZI7_9ANNE</name>
<organism evidence="11 12">
    <name type="scientific">Paralvinella palmiformis</name>
    <dbReference type="NCBI Taxonomy" id="53620"/>
    <lineage>
        <taxon>Eukaryota</taxon>
        <taxon>Metazoa</taxon>
        <taxon>Spiralia</taxon>
        <taxon>Lophotrochozoa</taxon>
        <taxon>Annelida</taxon>
        <taxon>Polychaeta</taxon>
        <taxon>Sedentaria</taxon>
        <taxon>Canalipalpata</taxon>
        <taxon>Terebellida</taxon>
        <taxon>Terebelliformia</taxon>
        <taxon>Alvinellidae</taxon>
        <taxon>Paralvinella</taxon>
    </lineage>
</organism>
<protein>
    <recommendedName>
        <fullName evidence="10">Longin domain-containing protein</fullName>
    </recommendedName>
</protein>
<evidence type="ECO:0000256" key="3">
    <source>
        <dbReference type="ARBA" id="ARBA00008025"/>
    </source>
</evidence>
<dbReference type="PROSITE" id="PS50859">
    <property type="entry name" value="LONGIN"/>
    <property type="match status" value="1"/>
</dbReference>
<gene>
    <name evidence="11" type="ORF">LSH36_431g01045</name>
</gene>
<dbReference type="SUPFAM" id="SSF64356">
    <property type="entry name" value="SNARE-like"/>
    <property type="match status" value="1"/>
</dbReference>
<dbReference type="GO" id="GO:0006890">
    <property type="term" value="P:retrograde vesicle-mediated transport, Golgi to endoplasmic reticulum"/>
    <property type="evidence" value="ECO:0007669"/>
    <property type="project" value="InterPro"/>
</dbReference>
<evidence type="ECO:0000256" key="2">
    <source>
        <dbReference type="ARBA" id="ARBA00004223"/>
    </source>
</evidence>
<feature type="transmembrane region" description="Helical" evidence="9">
    <location>
        <begin position="123"/>
        <end position="142"/>
    </location>
</feature>
<keyword evidence="9" id="KW-1133">Transmembrane helix</keyword>
<dbReference type="Gene3D" id="3.30.450.50">
    <property type="entry name" value="Longin domain"/>
    <property type="match status" value="1"/>
</dbReference>
<keyword evidence="5" id="KW-0175">Coiled coil</keyword>